<name>A0A0A8E5S3_9GAMM</name>
<keyword evidence="1" id="KW-0328">Glycosyltransferase</keyword>
<evidence type="ECO:0000256" key="1">
    <source>
        <dbReference type="ARBA" id="ARBA00022676"/>
    </source>
</evidence>
<reference evidence="3 4" key="1">
    <citation type="submission" date="2014-12" db="EMBL/GenBank/DDBJ databases">
        <title>Complete genome sequence of Francisella guanzhouensis strain 08HL01032 isolated from air-conditioning system in China.</title>
        <authorList>
            <person name="Svensson D."/>
            <person name="Ohrman C."/>
            <person name="Backman S."/>
            <person name="Karlsson E."/>
            <person name="Nilsson E."/>
            <person name="Bystrom M."/>
            <person name="Larkeryd A."/>
            <person name="Stenberg P."/>
            <person name="Scholtz H.C."/>
            <person name="Forsman M."/>
            <person name="Sjodin A."/>
        </authorList>
    </citation>
    <scope>NUCLEOTIDE SEQUENCE [LARGE SCALE GENOMIC DNA]</scope>
    <source>
        <strain evidence="3 4">08HL01032</strain>
    </source>
</reference>
<dbReference type="GO" id="GO:0016020">
    <property type="term" value="C:membrane"/>
    <property type="evidence" value="ECO:0007669"/>
    <property type="project" value="InterPro"/>
</dbReference>
<dbReference type="Proteomes" id="UP000031104">
    <property type="component" value="Chromosome"/>
</dbReference>
<dbReference type="HOGENOM" id="CLU_043399_3_1_6"/>
<dbReference type="GO" id="GO:0008107">
    <property type="term" value="F:galactoside 2-alpha-L-fucosyltransferase activity"/>
    <property type="evidence" value="ECO:0007669"/>
    <property type="project" value="InterPro"/>
</dbReference>
<dbReference type="EMBL" id="CP010427">
    <property type="protein sequence ID" value="AJC49319.1"/>
    <property type="molecule type" value="Genomic_DNA"/>
</dbReference>
<dbReference type="Pfam" id="PF01531">
    <property type="entry name" value="Glyco_transf_11"/>
    <property type="match status" value="1"/>
</dbReference>
<dbReference type="InterPro" id="IPR002516">
    <property type="entry name" value="Glyco_trans_11"/>
</dbReference>
<evidence type="ECO:0000256" key="2">
    <source>
        <dbReference type="ARBA" id="ARBA00022679"/>
    </source>
</evidence>
<accession>A0A0A8E5S3</accession>
<sequence>MKIIKVLGGLGNQMFQYAFYLNHASNNNSKGASFLDISGFGKYKLHNGYELEKIFKNIDKKYASNHDFKALFGIFYYVSKVIKPAFKKSKKYIKQKELEFDPAYLKLSEGYFSGYWQSEKYFKNVEDILRHHFKFPALDIRNQEFINNLDHKNTISIHVRRGDYVNHPDYQNICTLEYYKKGINYFLENYENCHFVIFSNEITWCRKNLKISNVSYVDWNNNDDCYKDMQLMSLCNHNIIANSSFSWWGAWLNDNKHKTVISPTKWVNQNFIDPNDICPPQWTRI</sequence>
<dbReference type="PANTHER" id="PTHR11927:SF9">
    <property type="entry name" value="L-FUCOSYLTRANSFERASE"/>
    <property type="match status" value="1"/>
</dbReference>
<gene>
    <name evidence="3" type="ORF">SD28_06615</name>
</gene>
<organism evidence="3 4">
    <name type="scientific">Allofrancisella guangzhouensis</name>
    <dbReference type="NCBI Taxonomy" id="594679"/>
    <lineage>
        <taxon>Bacteria</taxon>
        <taxon>Pseudomonadati</taxon>
        <taxon>Pseudomonadota</taxon>
        <taxon>Gammaproteobacteria</taxon>
        <taxon>Thiotrichales</taxon>
        <taxon>Francisellaceae</taxon>
        <taxon>Allofrancisella</taxon>
    </lineage>
</organism>
<evidence type="ECO:0008006" key="5">
    <source>
        <dbReference type="Google" id="ProtNLM"/>
    </source>
</evidence>
<protein>
    <recommendedName>
        <fullName evidence="5">Alpha-1,2-fucosyltransferase</fullName>
    </recommendedName>
</protein>
<evidence type="ECO:0000313" key="4">
    <source>
        <dbReference type="Proteomes" id="UP000031104"/>
    </source>
</evidence>
<dbReference type="KEGG" id="fgu:SD28_06615"/>
<dbReference type="AlphaFoldDB" id="A0A0A8E5S3"/>
<dbReference type="OrthoDB" id="9794601at2"/>
<evidence type="ECO:0000313" key="3">
    <source>
        <dbReference type="EMBL" id="AJC49319.1"/>
    </source>
</evidence>
<proteinExistence type="predicted"/>
<dbReference type="STRING" id="594679.SD28_06615"/>
<dbReference type="RefSeq" id="WP_039125270.1">
    <property type="nucleotide sequence ID" value="NZ_CP010427.1"/>
</dbReference>
<dbReference type="CDD" id="cd11301">
    <property type="entry name" value="Fut1_Fut2_like"/>
    <property type="match status" value="1"/>
</dbReference>
<keyword evidence="4" id="KW-1185">Reference proteome</keyword>
<dbReference type="PANTHER" id="PTHR11927">
    <property type="entry name" value="GALACTOSIDE 2-L-FUCOSYLTRANSFERASE"/>
    <property type="match status" value="1"/>
</dbReference>
<dbReference type="GO" id="GO:0005975">
    <property type="term" value="P:carbohydrate metabolic process"/>
    <property type="evidence" value="ECO:0007669"/>
    <property type="project" value="InterPro"/>
</dbReference>
<keyword evidence="2" id="KW-0808">Transferase</keyword>